<sequence length="60" mass="6262">MTPDPVFIRDGDVWTGAGLSACLDLALALVADDPGQDVALRVARQLVIHLNLVAYVASGT</sequence>
<dbReference type="RefSeq" id="WP_208273895.1">
    <property type="nucleotide sequence ID" value="NZ_BAAAGM010000131.1"/>
</dbReference>
<evidence type="ECO:0000313" key="2">
    <source>
        <dbReference type="Proteomes" id="UP000666915"/>
    </source>
</evidence>
<dbReference type="InterPro" id="IPR029062">
    <property type="entry name" value="Class_I_gatase-like"/>
</dbReference>
<reference evidence="1 2" key="1">
    <citation type="submission" date="2021-03" db="EMBL/GenBank/DDBJ databases">
        <authorList>
            <person name="Kanchanasin P."/>
            <person name="Saeng-In P."/>
            <person name="Phongsopitanun W."/>
            <person name="Yuki M."/>
            <person name="Kudo T."/>
            <person name="Ohkuma M."/>
            <person name="Tanasupawat S."/>
        </authorList>
    </citation>
    <scope>NUCLEOTIDE SEQUENCE [LARGE SCALE GENOMIC DNA]</scope>
    <source>
        <strain evidence="1 2">L46</strain>
    </source>
</reference>
<comment type="caution">
    <text evidence="1">The sequence shown here is derived from an EMBL/GenBank/DDBJ whole genome shotgun (WGS) entry which is preliminary data.</text>
</comment>
<dbReference type="SUPFAM" id="SSF52317">
    <property type="entry name" value="Class I glutamine amidotransferase-like"/>
    <property type="match status" value="1"/>
</dbReference>
<dbReference type="Proteomes" id="UP000666915">
    <property type="component" value="Unassembled WGS sequence"/>
</dbReference>
<organism evidence="1 2">
    <name type="scientific">Actinomadura nitritigenes</name>
    <dbReference type="NCBI Taxonomy" id="134602"/>
    <lineage>
        <taxon>Bacteria</taxon>
        <taxon>Bacillati</taxon>
        <taxon>Actinomycetota</taxon>
        <taxon>Actinomycetes</taxon>
        <taxon>Streptosporangiales</taxon>
        <taxon>Thermomonosporaceae</taxon>
        <taxon>Actinomadura</taxon>
    </lineage>
</organism>
<dbReference type="Gene3D" id="3.40.50.880">
    <property type="match status" value="1"/>
</dbReference>
<evidence type="ECO:0000313" key="1">
    <source>
        <dbReference type="EMBL" id="MBO2444969.1"/>
    </source>
</evidence>
<protein>
    <submittedName>
        <fullName evidence="1">Uncharacterized protein</fullName>
    </submittedName>
</protein>
<accession>A0ABS3RH88</accession>
<keyword evidence="2" id="KW-1185">Reference proteome</keyword>
<dbReference type="EMBL" id="JAGEOK010000057">
    <property type="protein sequence ID" value="MBO2444969.1"/>
    <property type="molecule type" value="Genomic_DNA"/>
</dbReference>
<gene>
    <name evidence="1" type="ORF">J4557_46440</name>
</gene>
<name>A0ABS3RH88_9ACTN</name>
<proteinExistence type="predicted"/>